<dbReference type="OrthoDB" id="9133362at2"/>
<evidence type="ECO:0000313" key="1">
    <source>
        <dbReference type="EMBL" id="GAN77577.1"/>
    </source>
</evidence>
<keyword evidence="2" id="KW-1185">Reference proteome</keyword>
<gene>
    <name evidence="1" type="ORF">Asru_0382_02</name>
</gene>
<sequence>MSARRAQAIRFGGDGNDRHYLGSGWSGDEPGYRWMVGDRSELWLEHPGPGTAYVLDLTVEPFTRPPELPYQRLVLRARGREVLRAALDQVGSFGCTIPAEALAGDGPVRLELEHPDARAPASFGAHGDDRPLAFSARRLHLIPVDGAVAGTVRGHGGLHPSDVAAQAGIPASELATRFESLGDNCEFGLVQRRCGVEVLSLLRFTYIAIPLLLRGLEERFAPIGDPAGLHVTLDNRGSAAEPREYIVRDASYDLTYHTWQLEHETDAATLAAKQPARQRFLARKLLGDLEDGEKIFVLRRNPPPRLPEALAVYAAINRIARNRLLFIDLPRDQQPPGTVEEIIPGLYRGTIDRLAPDENAHDMSFECWMEILANTWRLARSAATDAAGT</sequence>
<dbReference type="AlphaFoldDB" id="A0A0D6P7A9"/>
<organism evidence="1 2">
    <name type="scientific">Acidisphaera rubrifaciens HS-AP3</name>
    <dbReference type="NCBI Taxonomy" id="1231350"/>
    <lineage>
        <taxon>Bacteria</taxon>
        <taxon>Pseudomonadati</taxon>
        <taxon>Pseudomonadota</taxon>
        <taxon>Alphaproteobacteria</taxon>
        <taxon>Acetobacterales</taxon>
        <taxon>Acetobacteraceae</taxon>
        <taxon>Acidisphaera</taxon>
    </lineage>
</organism>
<proteinExistence type="predicted"/>
<accession>A0A0D6P7A9</accession>
<dbReference type="Proteomes" id="UP000032680">
    <property type="component" value="Unassembled WGS sequence"/>
</dbReference>
<dbReference type="RefSeq" id="WP_148360550.1">
    <property type="nucleotide sequence ID" value="NZ_BANB01000382.1"/>
</dbReference>
<comment type="caution">
    <text evidence="1">The sequence shown here is derived from an EMBL/GenBank/DDBJ whole genome shotgun (WGS) entry which is preliminary data.</text>
</comment>
<protein>
    <submittedName>
        <fullName evidence="1">Uncharacterized protein</fullName>
    </submittedName>
</protein>
<reference evidence="1 2" key="1">
    <citation type="submission" date="2012-11" db="EMBL/GenBank/DDBJ databases">
        <title>Whole genome sequence of Acidisphaera rubrifaciens HS-AP3.</title>
        <authorList>
            <person name="Azuma Y."/>
            <person name="Higashiura N."/>
            <person name="Hirakawa H."/>
            <person name="Matsushita K."/>
        </authorList>
    </citation>
    <scope>NUCLEOTIDE SEQUENCE [LARGE SCALE GENOMIC DNA]</scope>
    <source>
        <strain evidence="1 2">HS-AP3</strain>
    </source>
</reference>
<dbReference type="EMBL" id="BANB01000382">
    <property type="protein sequence ID" value="GAN77577.1"/>
    <property type="molecule type" value="Genomic_DNA"/>
</dbReference>
<name>A0A0D6P7A9_9PROT</name>
<evidence type="ECO:0000313" key="2">
    <source>
        <dbReference type="Proteomes" id="UP000032680"/>
    </source>
</evidence>